<feature type="domain" description="N-acetyltransferase" evidence="1">
    <location>
        <begin position="5"/>
        <end position="154"/>
    </location>
</feature>
<comment type="caution">
    <text evidence="2">The sequence shown here is derived from an EMBL/GenBank/DDBJ whole genome shotgun (WGS) entry which is preliminary data.</text>
</comment>
<name>A0A1T2L2G9_9GAMM</name>
<evidence type="ECO:0000313" key="2">
    <source>
        <dbReference type="EMBL" id="OOZ39146.1"/>
    </source>
</evidence>
<dbReference type="EMBL" id="MPRL01000058">
    <property type="protein sequence ID" value="OOZ39146.1"/>
    <property type="molecule type" value="Genomic_DNA"/>
</dbReference>
<evidence type="ECO:0000313" key="3">
    <source>
        <dbReference type="Proteomes" id="UP000191110"/>
    </source>
</evidence>
<accession>A0A1T2L2G9</accession>
<organism evidence="2 3">
    <name type="scientific">Solemya pervernicosa gill symbiont</name>
    <dbReference type="NCBI Taxonomy" id="642797"/>
    <lineage>
        <taxon>Bacteria</taxon>
        <taxon>Pseudomonadati</taxon>
        <taxon>Pseudomonadota</taxon>
        <taxon>Gammaproteobacteria</taxon>
        <taxon>sulfur-oxidizing symbionts</taxon>
    </lineage>
</organism>
<dbReference type="OrthoDB" id="9789605at2"/>
<dbReference type="InterPro" id="IPR016181">
    <property type="entry name" value="Acyl_CoA_acyltransferase"/>
</dbReference>
<evidence type="ECO:0000259" key="1">
    <source>
        <dbReference type="PROSITE" id="PS51186"/>
    </source>
</evidence>
<proteinExistence type="predicted"/>
<dbReference type="PROSITE" id="PS51186">
    <property type="entry name" value="GNAT"/>
    <property type="match status" value="1"/>
</dbReference>
<reference evidence="2 3" key="1">
    <citation type="submission" date="2016-11" db="EMBL/GenBank/DDBJ databases">
        <title>Mixed transmission modes and dynamic genome evolution in an obligate animal-bacterial symbiosis.</title>
        <authorList>
            <person name="Russell S.L."/>
            <person name="Corbett-Detig R.B."/>
            <person name="Cavanaugh C.M."/>
        </authorList>
    </citation>
    <scope>NUCLEOTIDE SEQUENCE [LARGE SCALE GENOMIC DNA]</scope>
    <source>
        <strain evidence="2">Sveles-Q1</strain>
    </source>
</reference>
<dbReference type="Pfam" id="PF13508">
    <property type="entry name" value="Acetyltransf_7"/>
    <property type="match status" value="1"/>
</dbReference>
<dbReference type="GO" id="GO:0016747">
    <property type="term" value="F:acyltransferase activity, transferring groups other than amino-acyl groups"/>
    <property type="evidence" value="ECO:0007669"/>
    <property type="project" value="InterPro"/>
</dbReference>
<dbReference type="SUPFAM" id="SSF55729">
    <property type="entry name" value="Acyl-CoA N-acyltransferases (Nat)"/>
    <property type="match status" value="1"/>
</dbReference>
<protein>
    <recommendedName>
        <fullName evidence="1">N-acetyltransferase domain-containing protein</fullName>
    </recommendedName>
</protein>
<dbReference type="AlphaFoldDB" id="A0A1T2L2G9"/>
<gene>
    <name evidence="2" type="ORF">BOW53_12655</name>
</gene>
<keyword evidence="3" id="KW-1185">Reference proteome</keyword>
<sequence length="210" mass="24138">MTDALRISSVHQTSGSEWNACMTIYRATFPAWEREPEAVIADRLNEGSYQLMAGLLSGRVVGFYIQELNPLNAYVMFNYLAVDESQRNGGIGTLLCRDAMARFKRLSGFSWLLVEAEERQAIFYGRLGFHKLAFDYFAPRYDDSESVPMHLMVLPQEKRPKSIPAKELADIIRHLFHNGYLLDHDDPRVERQLSRLADDVSLVTWPHNKQ</sequence>
<dbReference type="CDD" id="cd04301">
    <property type="entry name" value="NAT_SF"/>
    <property type="match status" value="1"/>
</dbReference>
<dbReference type="InterPro" id="IPR000182">
    <property type="entry name" value="GNAT_dom"/>
</dbReference>
<dbReference type="Proteomes" id="UP000191110">
    <property type="component" value="Unassembled WGS sequence"/>
</dbReference>
<dbReference type="RefSeq" id="WP_078484451.1">
    <property type="nucleotide sequence ID" value="NZ_MPRL01000058.1"/>
</dbReference>
<dbReference type="Gene3D" id="3.40.630.30">
    <property type="match status" value="1"/>
</dbReference>